<keyword evidence="2" id="KW-0238">DNA-binding</keyword>
<reference evidence="6 7" key="1">
    <citation type="submission" date="2024-09" db="EMBL/GenBank/DDBJ databases">
        <authorList>
            <person name="Sun Q."/>
            <person name="Mori K."/>
        </authorList>
    </citation>
    <scope>NUCLEOTIDE SEQUENCE [LARGE SCALE GENOMIC DNA]</scope>
    <source>
        <strain evidence="6 7">JCM 12520</strain>
    </source>
</reference>
<dbReference type="Pfam" id="PF12833">
    <property type="entry name" value="HTH_18"/>
    <property type="match status" value="1"/>
</dbReference>
<feature type="domain" description="Fe/B12 periplasmic-binding" evidence="5">
    <location>
        <begin position="283"/>
        <end position="547"/>
    </location>
</feature>
<proteinExistence type="predicted"/>
<evidence type="ECO:0000256" key="1">
    <source>
        <dbReference type="ARBA" id="ARBA00023015"/>
    </source>
</evidence>
<sequence>MTYERTDSSDRHPATQYVRCDLLGVESVHCEQLWMIPDADASVHTLLVITEGMGVVWLGDDKHSVSIGKCFLALPGTTVKVSPHFNQVGFFRILFDRLIEVERTNGTRLYKKTSGGDFLDPGELIIPSPGRMLELAQGLHQCSLAHDIGSAYRKTMLFHEMLYELIQAATHSDAQLTKQAVQRTIRHIALNFGLDLTRNKLAEMAMLSPEYYSQLFKKISGKSVTDYLTHTRIRHAQERLVSSQERLSDIAKKVGYKDEYYLSRKFKQVVGVSPTAYLKLPKKIISLNPHLTRHLLTLDVIPAATVCYPWKFGEHQERLDAADCECRDWTVDFAEDELRSMKPDLLLCLDNISPDKLRLYSSIAPTLVISWYGSDWRGHLRTIARAVGKAQEASDCLSRFAAKAEQARAQIHRNANAAQTVSILNIRSETSFVYKNRGMGSQVVYEELQLKMPDVLRHASTDKSSIPVELDELLPAYAADHLLIAVEHSEAARRRTEQLLGNDRWLSYAANRTGSIHLAHMERWHGYDLLSIEWQLDEWLRLLAYDSPNKFL</sequence>
<dbReference type="SUPFAM" id="SSF46689">
    <property type="entry name" value="Homeodomain-like"/>
    <property type="match status" value="1"/>
</dbReference>
<dbReference type="InterPro" id="IPR002491">
    <property type="entry name" value="ABC_transptr_periplasmic_BD"/>
</dbReference>
<dbReference type="InterPro" id="IPR009057">
    <property type="entry name" value="Homeodomain-like_sf"/>
</dbReference>
<keyword evidence="1" id="KW-0805">Transcription regulation</keyword>
<dbReference type="PANTHER" id="PTHR43280">
    <property type="entry name" value="ARAC-FAMILY TRANSCRIPTIONAL REGULATOR"/>
    <property type="match status" value="1"/>
</dbReference>
<name>A0ABV5VXN5_9BACL</name>
<dbReference type="Pfam" id="PF01497">
    <property type="entry name" value="Peripla_BP_2"/>
    <property type="match status" value="1"/>
</dbReference>
<dbReference type="InterPro" id="IPR018060">
    <property type="entry name" value="HTH_AraC"/>
</dbReference>
<evidence type="ECO:0000256" key="2">
    <source>
        <dbReference type="ARBA" id="ARBA00023125"/>
    </source>
</evidence>
<dbReference type="PROSITE" id="PS01124">
    <property type="entry name" value="HTH_ARAC_FAMILY_2"/>
    <property type="match status" value="1"/>
</dbReference>
<keyword evidence="7" id="KW-1185">Reference proteome</keyword>
<evidence type="ECO:0000259" key="4">
    <source>
        <dbReference type="PROSITE" id="PS01124"/>
    </source>
</evidence>
<keyword evidence="3" id="KW-0804">Transcription</keyword>
<evidence type="ECO:0000259" key="5">
    <source>
        <dbReference type="PROSITE" id="PS50983"/>
    </source>
</evidence>
<dbReference type="Gene3D" id="3.40.50.1980">
    <property type="entry name" value="Nitrogenase molybdenum iron protein domain"/>
    <property type="match status" value="2"/>
</dbReference>
<evidence type="ECO:0000313" key="7">
    <source>
        <dbReference type="Proteomes" id="UP001589619"/>
    </source>
</evidence>
<dbReference type="PANTHER" id="PTHR43280:SF28">
    <property type="entry name" value="HTH-TYPE TRANSCRIPTIONAL ACTIVATOR RHAS"/>
    <property type="match status" value="1"/>
</dbReference>
<dbReference type="SUPFAM" id="SSF51215">
    <property type="entry name" value="Regulatory protein AraC"/>
    <property type="match status" value="1"/>
</dbReference>
<gene>
    <name evidence="6" type="ORF">ACFFNY_16055</name>
</gene>
<dbReference type="PROSITE" id="PS50983">
    <property type="entry name" value="FE_B12_PBP"/>
    <property type="match status" value="1"/>
</dbReference>
<protein>
    <submittedName>
        <fullName evidence="6">AraC family transcriptional regulator</fullName>
    </submittedName>
</protein>
<dbReference type="InterPro" id="IPR037923">
    <property type="entry name" value="HTH-like"/>
</dbReference>
<dbReference type="RefSeq" id="WP_344902425.1">
    <property type="nucleotide sequence ID" value="NZ_BAAAYO010000001.1"/>
</dbReference>
<dbReference type="SMART" id="SM00342">
    <property type="entry name" value="HTH_ARAC"/>
    <property type="match status" value="1"/>
</dbReference>
<accession>A0ABV5VXN5</accession>
<dbReference type="Proteomes" id="UP001589619">
    <property type="component" value="Unassembled WGS sequence"/>
</dbReference>
<feature type="domain" description="HTH araC/xylS-type" evidence="4">
    <location>
        <begin position="182"/>
        <end position="280"/>
    </location>
</feature>
<evidence type="ECO:0000313" key="6">
    <source>
        <dbReference type="EMBL" id="MFB9753079.1"/>
    </source>
</evidence>
<comment type="caution">
    <text evidence="6">The sequence shown here is derived from an EMBL/GenBank/DDBJ whole genome shotgun (WGS) entry which is preliminary data.</text>
</comment>
<dbReference type="Gene3D" id="1.10.10.60">
    <property type="entry name" value="Homeodomain-like"/>
    <property type="match status" value="2"/>
</dbReference>
<organism evidence="6 7">
    <name type="scientific">Paenibacillus hodogayensis</name>
    <dbReference type="NCBI Taxonomy" id="279208"/>
    <lineage>
        <taxon>Bacteria</taxon>
        <taxon>Bacillati</taxon>
        <taxon>Bacillota</taxon>
        <taxon>Bacilli</taxon>
        <taxon>Bacillales</taxon>
        <taxon>Paenibacillaceae</taxon>
        <taxon>Paenibacillus</taxon>
    </lineage>
</organism>
<dbReference type="EMBL" id="JBHMAG010000012">
    <property type="protein sequence ID" value="MFB9753079.1"/>
    <property type="molecule type" value="Genomic_DNA"/>
</dbReference>
<dbReference type="SUPFAM" id="SSF53807">
    <property type="entry name" value="Helical backbone' metal receptor"/>
    <property type="match status" value="1"/>
</dbReference>
<evidence type="ECO:0000256" key="3">
    <source>
        <dbReference type="ARBA" id="ARBA00023163"/>
    </source>
</evidence>